<proteinExistence type="inferred from homology"/>
<organism evidence="3 4">
    <name type="scientific">Lactonifactor longoviformis DSM 17459</name>
    <dbReference type="NCBI Taxonomy" id="1122155"/>
    <lineage>
        <taxon>Bacteria</taxon>
        <taxon>Bacillati</taxon>
        <taxon>Bacillota</taxon>
        <taxon>Clostridia</taxon>
        <taxon>Eubacteriales</taxon>
        <taxon>Clostridiaceae</taxon>
        <taxon>Lactonifactor</taxon>
    </lineage>
</organism>
<dbReference type="PANTHER" id="PTHR30501:SF2">
    <property type="entry name" value="UPF0597 PROTEIN YHAM"/>
    <property type="match status" value="1"/>
</dbReference>
<dbReference type="GO" id="GO:0080146">
    <property type="term" value="F:L-cysteine desulfhydrase activity"/>
    <property type="evidence" value="ECO:0007669"/>
    <property type="project" value="TreeGrafter"/>
</dbReference>
<sequence>MDKNDCKYRKYIELLKKELVPAMGCTEPIAIAYGAARAREVLGGLPAHTKIAVSRNIVKNVKSVVIPNTNGLKGIDAAAAAGIVAGRADKELEVISAVPGDKKREIKEYLAANTIEVETQEGDLLFDIQIEMCKGEDQVKLRITRSHTNIVYIEKNGKVLLENSCEEAKEKEDGVDLLTVKDIVDFAECADLEELAAYIEPQIQCNYAIAQEGIRGTYGANIGKVLLNSQEDTVQNRAKAMAAAGSDARMSGCELPVVILTGSGNQGIAAAVPVIVYAEEMGSSREELIRAVAVSDLITIHQRSRIGKLSAYCGAVNAGCASGTGIAYLQGGRFPEIAHTIVNSLAVVSGMICDGAKPSCAAKIAVSVEAGILGYHMYLQGQEFRGGDGIVTKGVDETIYNVGQLGKDGMRETDKKIVDIMMGCVSKE</sequence>
<reference evidence="3 4" key="1">
    <citation type="submission" date="2016-11" db="EMBL/GenBank/DDBJ databases">
        <authorList>
            <person name="Jaros S."/>
            <person name="Januszkiewicz K."/>
            <person name="Wedrychowicz H."/>
        </authorList>
    </citation>
    <scope>NUCLEOTIDE SEQUENCE [LARGE SCALE GENOMIC DNA]</scope>
    <source>
        <strain evidence="3 4">DSM 17459</strain>
    </source>
</reference>
<dbReference type="InterPro" id="IPR021144">
    <property type="entry name" value="UPF0597"/>
</dbReference>
<dbReference type="Proteomes" id="UP000184245">
    <property type="component" value="Unassembled WGS sequence"/>
</dbReference>
<evidence type="ECO:0000313" key="3">
    <source>
        <dbReference type="EMBL" id="SHF14188.1"/>
    </source>
</evidence>
<evidence type="ECO:0000313" key="4">
    <source>
        <dbReference type="Proteomes" id="UP000184245"/>
    </source>
</evidence>
<dbReference type="GO" id="GO:0019450">
    <property type="term" value="P:L-cysteine catabolic process to pyruvate"/>
    <property type="evidence" value="ECO:0007669"/>
    <property type="project" value="TreeGrafter"/>
</dbReference>
<dbReference type="PANTHER" id="PTHR30501">
    <property type="entry name" value="UPF0597 PROTEIN YHAM"/>
    <property type="match status" value="1"/>
</dbReference>
<dbReference type="AlphaFoldDB" id="A0A1M4Z8B4"/>
<keyword evidence="4" id="KW-1185">Reference proteome</keyword>
<dbReference type="HAMAP" id="MF_01845">
    <property type="entry name" value="UPF0597"/>
    <property type="match status" value="1"/>
</dbReference>
<dbReference type="InterPro" id="IPR005130">
    <property type="entry name" value="Ser_deHydtase-like_asu"/>
</dbReference>
<gene>
    <name evidence="3" type="ORF">SAMN02745158_02654</name>
</gene>
<dbReference type="OrthoDB" id="41906at2"/>
<evidence type="ECO:0000259" key="2">
    <source>
        <dbReference type="Pfam" id="PF03313"/>
    </source>
</evidence>
<dbReference type="PIRSF" id="PIRSF006054">
    <property type="entry name" value="UCP006054"/>
    <property type="match status" value="1"/>
</dbReference>
<dbReference type="STRING" id="1122155.SAMN02745158_02654"/>
<dbReference type="Pfam" id="PF03313">
    <property type="entry name" value="SDH_alpha"/>
    <property type="match status" value="1"/>
</dbReference>
<feature type="domain" description="Serine dehydratase-like alpha subunit" evidence="2">
    <location>
        <begin position="166"/>
        <end position="418"/>
    </location>
</feature>
<dbReference type="EMBL" id="FQVI01000014">
    <property type="protein sequence ID" value="SHF14188.1"/>
    <property type="molecule type" value="Genomic_DNA"/>
</dbReference>
<protein>
    <recommendedName>
        <fullName evidence="1">UPF0597 protein SAMN02745158_02654</fullName>
    </recommendedName>
</protein>
<name>A0A1M4Z8B4_9CLOT</name>
<evidence type="ECO:0000256" key="1">
    <source>
        <dbReference type="HAMAP-Rule" id="MF_01845"/>
    </source>
</evidence>
<accession>A0A1M4Z8B4</accession>
<comment type="similarity">
    <text evidence="1">Belongs to the UPF0597 family.</text>
</comment>